<dbReference type="SMART" id="SM00710">
    <property type="entry name" value="PbH1"/>
    <property type="match status" value="6"/>
</dbReference>
<dbReference type="KEGG" id="acil:ESZ_00263"/>
<dbReference type="InterPro" id="IPR011050">
    <property type="entry name" value="Pectin_lyase_fold/virulence"/>
</dbReference>
<proteinExistence type="predicted"/>
<accession>A0A6J5JWP9</accession>
<dbReference type="InterPro" id="IPR012334">
    <property type="entry name" value="Pectin_lyas_fold"/>
</dbReference>
<dbReference type="InterPro" id="IPR006626">
    <property type="entry name" value="PbH1"/>
</dbReference>
<dbReference type="AlphaFoldDB" id="A0A6J5JWP9"/>
<sequence>MDKILIFIFIFFFFNVSANSNKHVHNSYDLLLALTNSKNGESIILESGVYVGNFVINKSINFISNGNVVLTSGGVGNILTIESSNVNVKGILFYNSGKDMSVSDSCIFINGSNVNIINNFFSECGFSLWSNESTCNYFFNNIFIGGFDDILSDRGNTLHLYRNINSVIADNFIINGRDGVYITNSNEVSINRNIFTNVRFGIHYMFSNKCNVVSNIVCDSMIGIAVMYSKYVDLINNFAYSNVTHGLFFRDVLYSRILRNKSLYNKDGVLFGDSYFNDVINNDIIKNNVGMKVYSGSDDNLVYDNNFISNNLQVQFLDNRKIVWNSNSIGNFWSNYVGWDLNFDGIGDKKFYVTNISDWILSSYPILKIMFNSPALVLLQKIENQFPSFRKFSIIDNYPLMRPIIW</sequence>
<dbReference type="RefSeq" id="WP_176604981.1">
    <property type="nucleotide sequence ID" value="NZ_LR794158.1"/>
</dbReference>
<gene>
    <name evidence="2" type="primary">nosD</name>
    <name evidence="2" type="ORF">ESZ_00263</name>
</gene>
<feature type="domain" description="Periplasmic copper-binding protein NosD beta helix" evidence="1">
    <location>
        <begin position="150"/>
        <end position="338"/>
    </location>
</feature>
<reference evidence="2 3" key="1">
    <citation type="submission" date="2020-04" db="EMBL/GenBank/DDBJ databases">
        <authorList>
            <person name="Graf S J."/>
        </authorList>
    </citation>
    <scope>NUCLEOTIDE SEQUENCE [LARGE SCALE GENOMIC DNA]</scope>
    <source>
        <strain evidence="2">1</strain>
    </source>
</reference>
<dbReference type="SUPFAM" id="SSF51126">
    <property type="entry name" value="Pectin lyase-like"/>
    <property type="match status" value="1"/>
</dbReference>
<dbReference type="Gene3D" id="2.160.20.10">
    <property type="entry name" value="Single-stranded right-handed beta-helix, Pectin lyase-like"/>
    <property type="match status" value="1"/>
</dbReference>
<evidence type="ECO:0000259" key="1">
    <source>
        <dbReference type="Pfam" id="PF05048"/>
    </source>
</evidence>
<name>A0A6J5JWP9_9GAMM</name>
<organism evidence="2 3">
    <name type="scientific">Candidatus Azoamicus ciliaticola</name>
    <dbReference type="NCBI Taxonomy" id="2652803"/>
    <lineage>
        <taxon>Bacteria</taxon>
        <taxon>Pseudomonadati</taxon>
        <taxon>Pseudomonadota</taxon>
        <taxon>Gammaproteobacteria</taxon>
        <taxon>Candidatus Azoamicaceae</taxon>
        <taxon>Candidatus Azoamicus</taxon>
    </lineage>
</organism>
<dbReference type="Pfam" id="PF05048">
    <property type="entry name" value="NosD"/>
    <property type="match status" value="1"/>
</dbReference>
<protein>
    <submittedName>
        <fullName evidence="2">Putative ABC transporter binding protein NosD</fullName>
    </submittedName>
</protein>
<evidence type="ECO:0000313" key="3">
    <source>
        <dbReference type="Proteomes" id="UP000509549"/>
    </source>
</evidence>
<dbReference type="InterPro" id="IPR007742">
    <property type="entry name" value="NosD_dom"/>
</dbReference>
<dbReference type="Proteomes" id="UP000509549">
    <property type="component" value="Chromosome"/>
</dbReference>
<dbReference type="EMBL" id="LR794158">
    <property type="protein sequence ID" value="CAB3976454.1"/>
    <property type="molecule type" value="Genomic_DNA"/>
</dbReference>
<keyword evidence="3" id="KW-1185">Reference proteome</keyword>
<evidence type="ECO:0000313" key="2">
    <source>
        <dbReference type="EMBL" id="CAB3976454.1"/>
    </source>
</evidence>